<dbReference type="InParanoid" id="B3RQW1"/>
<dbReference type="PANTHER" id="PTHR16036">
    <property type="entry name" value="ANKYRIN REPEAT AND ZINC FINGER DOMAIN-CONTAINING PROTEIN 1"/>
    <property type="match status" value="1"/>
</dbReference>
<dbReference type="GeneID" id="6751984"/>
<comment type="subcellular location">
    <subcellularLocation>
        <location evidence="1">Cytoplasm</location>
    </subcellularLocation>
</comment>
<keyword evidence="6" id="KW-0255">Endonuclease</keyword>
<keyword evidence="13" id="KW-1185">Reference proteome</keyword>
<evidence type="ECO:0000256" key="4">
    <source>
        <dbReference type="ARBA" id="ARBA00022722"/>
    </source>
</evidence>
<dbReference type="HOGENOM" id="CLU_957552_0_0_1"/>
<evidence type="ECO:0000259" key="11">
    <source>
        <dbReference type="PROSITE" id="PS00028"/>
    </source>
</evidence>
<dbReference type="GO" id="GO:0005737">
    <property type="term" value="C:cytoplasm"/>
    <property type="evidence" value="ECO:0007669"/>
    <property type="project" value="UniProtKB-SubCell"/>
</dbReference>
<keyword evidence="4" id="KW-0540">Nuclease</keyword>
<dbReference type="GO" id="GO:0016787">
    <property type="term" value="F:hydrolase activity"/>
    <property type="evidence" value="ECO:0007669"/>
    <property type="project" value="UniProtKB-KW"/>
</dbReference>
<organism evidence="12 13">
    <name type="scientific">Trichoplax adhaerens</name>
    <name type="common">Trichoplax reptans</name>
    <dbReference type="NCBI Taxonomy" id="10228"/>
    <lineage>
        <taxon>Eukaryota</taxon>
        <taxon>Metazoa</taxon>
        <taxon>Placozoa</taxon>
        <taxon>Uniplacotomia</taxon>
        <taxon>Trichoplacea</taxon>
        <taxon>Trichoplacidae</taxon>
        <taxon>Trichoplax</taxon>
    </lineage>
</organism>
<reference evidence="12 13" key="1">
    <citation type="journal article" date="2008" name="Nature">
        <title>The Trichoplax genome and the nature of placozoans.</title>
        <authorList>
            <person name="Srivastava M."/>
            <person name="Begovic E."/>
            <person name="Chapman J."/>
            <person name="Putnam N.H."/>
            <person name="Hellsten U."/>
            <person name="Kawashima T."/>
            <person name="Kuo A."/>
            <person name="Mitros T."/>
            <person name="Salamov A."/>
            <person name="Carpenter M.L."/>
            <person name="Signorovitch A.Y."/>
            <person name="Moreno M.A."/>
            <person name="Kamm K."/>
            <person name="Grimwood J."/>
            <person name="Schmutz J."/>
            <person name="Shapiro H."/>
            <person name="Grigoriev I.V."/>
            <person name="Buss L.W."/>
            <person name="Schierwater B."/>
            <person name="Dellaporta S.L."/>
            <person name="Rokhsar D.S."/>
        </authorList>
    </citation>
    <scope>NUCLEOTIDE SEQUENCE [LARGE SCALE GENOMIC DNA]</scope>
    <source>
        <strain evidence="12 13">Grell-BS-1999</strain>
    </source>
</reference>
<gene>
    <name evidence="12" type="ORF">TRIADDRAFT_54018</name>
</gene>
<dbReference type="STRING" id="10228.B3RQW1"/>
<dbReference type="InterPro" id="IPR047139">
    <property type="entry name" value="ANKZ1/VMS1"/>
</dbReference>
<feature type="domain" description="C2H2-type" evidence="11">
    <location>
        <begin position="63"/>
        <end position="85"/>
    </location>
</feature>
<evidence type="ECO:0000256" key="10">
    <source>
        <dbReference type="SAM" id="MobiDB-lite"/>
    </source>
</evidence>
<evidence type="ECO:0000256" key="5">
    <source>
        <dbReference type="ARBA" id="ARBA00022737"/>
    </source>
</evidence>
<proteinExistence type="inferred from homology"/>
<dbReference type="InterPro" id="IPR041175">
    <property type="entry name" value="VLRF1/Vms1"/>
</dbReference>
<evidence type="ECO:0000313" key="13">
    <source>
        <dbReference type="Proteomes" id="UP000009022"/>
    </source>
</evidence>
<dbReference type="OrthoDB" id="429841at2759"/>
<evidence type="ECO:0000256" key="9">
    <source>
        <dbReference type="ARBA" id="ARBA00023054"/>
    </source>
</evidence>
<comment type="similarity">
    <text evidence="2">Belongs to the ANKZF1/VMS1 family.</text>
</comment>
<dbReference type="InterPro" id="IPR013087">
    <property type="entry name" value="Znf_C2H2_type"/>
</dbReference>
<sequence>MEKKLARIVSLFDSKTEELLVGLNLDNENLKSAESNNNQDEEIRLPAHDLWSRNHPFVQGLTCRQCGAAFDSVFDQRQHFKSDWHVENLKRKLANLTILTENEHDESIKQDSAIDSDANEEDEDNEGNIVDDSILEKRDGSPYLWFRNSNGNLISIHRVLLSARKETTTSELISNRFHQLLSRKNHQLVSILMIDSCRFAGAVFQGSVGANIRRANEASLINNTQNLLISWSDQITRSNLIFIRCPPTQKFVIFGGKEPILNKGSYAYLVQDMMRGLDIFRLQQGHLLPRK</sequence>
<keyword evidence="8" id="KW-0040">ANK repeat</keyword>
<dbReference type="CTD" id="6751984"/>
<dbReference type="AlphaFoldDB" id="B3RQW1"/>
<keyword evidence="3" id="KW-0963">Cytoplasm</keyword>
<dbReference type="EMBL" id="DS985243">
    <property type="protein sequence ID" value="EDV26234.1"/>
    <property type="molecule type" value="Genomic_DNA"/>
</dbReference>
<feature type="compositionally biased region" description="Acidic residues" evidence="10">
    <location>
        <begin position="117"/>
        <end position="126"/>
    </location>
</feature>
<feature type="region of interest" description="Disordered" evidence="10">
    <location>
        <begin position="107"/>
        <end position="126"/>
    </location>
</feature>
<protein>
    <recommendedName>
        <fullName evidence="11">C2H2-type domain-containing protein</fullName>
    </recommendedName>
</protein>
<keyword evidence="9" id="KW-0175">Coiled coil</keyword>
<evidence type="ECO:0000313" key="12">
    <source>
        <dbReference type="EMBL" id="EDV26234.1"/>
    </source>
</evidence>
<dbReference type="KEGG" id="tad:TRIADDRAFT_54018"/>
<evidence type="ECO:0000256" key="2">
    <source>
        <dbReference type="ARBA" id="ARBA00009262"/>
    </source>
</evidence>
<dbReference type="Pfam" id="PF18826">
    <property type="entry name" value="bVLRF1"/>
    <property type="match status" value="1"/>
</dbReference>
<dbReference type="PhylomeDB" id="B3RQW1"/>
<evidence type="ECO:0000256" key="6">
    <source>
        <dbReference type="ARBA" id="ARBA00022759"/>
    </source>
</evidence>
<dbReference type="PROSITE" id="PS00028">
    <property type="entry name" value="ZINC_FINGER_C2H2_1"/>
    <property type="match status" value="1"/>
</dbReference>
<evidence type="ECO:0000256" key="7">
    <source>
        <dbReference type="ARBA" id="ARBA00022801"/>
    </source>
</evidence>
<dbReference type="PANTHER" id="PTHR16036:SF2">
    <property type="entry name" value="TRNA ENDONUCLEASE ANKZF1"/>
    <property type="match status" value="1"/>
</dbReference>
<evidence type="ECO:0000256" key="1">
    <source>
        <dbReference type="ARBA" id="ARBA00004496"/>
    </source>
</evidence>
<dbReference type="eggNOG" id="KOG2505">
    <property type="taxonomic scope" value="Eukaryota"/>
</dbReference>
<dbReference type="Proteomes" id="UP000009022">
    <property type="component" value="Unassembled WGS sequence"/>
</dbReference>
<name>B3RQW1_TRIAD</name>
<dbReference type="RefSeq" id="XP_002110230.1">
    <property type="nucleotide sequence ID" value="XM_002110194.1"/>
</dbReference>
<accession>B3RQW1</accession>
<keyword evidence="7" id="KW-0378">Hydrolase</keyword>
<evidence type="ECO:0000256" key="8">
    <source>
        <dbReference type="ARBA" id="ARBA00023043"/>
    </source>
</evidence>
<keyword evidence="5" id="KW-0677">Repeat</keyword>
<evidence type="ECO:0000256" key="3">
    <source>
        <dbReference type="ARBA" id="ARBA00022490"/>
    </source>
</evidence>
<dbReference type="GO" id="GO:0004519">
    <property type="term" value="F:endonuclease activity"/>
    <property type="evidence" value="ECO:0007669"/>
    <property type="project" value="UniProtKB-KW"/>
</dbReference>